<reference evidence="6" key="1">
    <citation type="journal article" date="2019" name="Int. J. Syst. Evol. Microbiol.">
        <title>The Global Catalogue of Microorganisms (GCM) 10K type strain sequencing project: providing services to taxonomists for standard genome sequencing and annotation.</title>
        <authorList>
            <consortium name="The Broad Institute Genomics Platform"/>
            <consortium name="The Broad Institute Genome Sequencing Center for Infectious Disease"/>
            <person name="Wu L."/>
            <person name="Ma J."/>
        </authorList>
    </citation>
    <scope>NUCLEOTIDE SEQUENCE [LARGE SCALE GENOMIC DNA]</scope>
    <source>
        <strain evidence="6">TBRC 4489</strain>
    </source>
</reference>
<proteinExistence type="predicted"/>
<feature type="domain" description="Nudix hydrolase" evidence="4">
    <location>
        <begin position="41"/>
        <end position="172"/>
    </location>
</feature>
<evidence type="ECO:0000256" key="1">
    <source>
        <dbReference type="ARBA" id="ARBA00001946"/>
    </source>
</evidence>
<evidence type="ECO:0000259" key="4">
    <source>
        <dbReference type="PROSITE" id="PS51462"/>
    </source>
</evidence>
<name>A0ABV8I5H2_9ACTN</name>
<dbReference type="PANTHER" id="PTHR11839:SF18">
    <property type="entry name" value="NUDIX HYDROLASE DOMAIN-CONTAINING PROTEIN"/>
    <property type="match status" value="1"/>
</dbReference>
<dbReference type="SUPFAM" id="SSF55811">
    <property type="entry name" value="Nudix"/>
    <property type="match status" value="1"/>
</dbReference>
<dbReference type="Proteomes" id="UP001595850">
    <property type="component" value="Unassembled WGS sequence"/>
</dbReference>
<dbReference type="RefSeq" id="WP_377285147.1">
    <property type="nucleotide sequence ID" value="NZ_JBHSBM010000008.1"/>
</dbReference>
<keyword evidence="2" id="KW-0378">Hydrolase</keyword>
<feature type="compositionally biased region" description="Basic residues" evidence="3">
    <location>
        <begin position="200"/>
        <end position="209"/>
    </location>
</feature>
<evidence type="ECO:0000313" key="6">
    <source>
        <dbReference type="Proteomes" id="UP001595850"/>
    </source>
</evidence>
<keyword evidence="6" id="KW-1185">Reference proteome</keyword>
<comment type="cofactor">
    <cofactor evidence="1">
        <name>Mg(2+)</name>
        <dbReference type="ChEBI" id="CHEBI:18420"/>
    </cofactor>
</comment>
<feature type="region of interest" description="Disordered" evidence="3">
    <location>
        <begin position="186"/>
        <end position="209"/>
    </location>
</feature>
<organism evidence="5 6">
    <name type="scientific">Planomonospora corallina</name>
    <dbReference type="NCBI Taxonomy" id="1806052"/>
    <lineage>
        <taxon>Bacteria</taxon>
        <taxon>Bacillati</taxon>
        <taxon>Actinomycetota</taxon>
        <taxon>Actinomycetes</taxon>
        <taxon>Streptosporangiales</taxon>
        <taxon>Streptosporangiaceae</taxon>
        <taxon>Planomonospora</taxon>
    </lineage>
</organism>
<evidence type="ECO:0000256" key="3">
    <source>
        <dbReference type="SAM" id="MobiDB-lite"/>
    </source>
</evidence>
<dbReference type="EMBL" id="JBHSBM010000008">
    <property type="protein sequence ID" value="MFC4057195.1"/>
    <property type="molecule type" value="Genomic_DNA"/>
</dbReference>
<sequence length="209" mass="23405">MTLPGTIRTVSTREVYRNRWLSLREDVVERPDGTRGIYSVVDRPDYAVVIAADDGGFHMVEQYRYPIRGRYWEFPQGCFPQGRTGTAEELARAELAEETGLRAASWTPLGTLFGWHGASGQAFTVFLATGLSAGTPQREHEEQDMRHRWVPRAEFEQMIRDGGIRDDSTVAAYLLLLMHERTHGAPAAVHGPARRSAGPARHHGDRPVP</sequence>
<dbReference type="Pfam" id="PF00293">
    <property type="entry name" value="NUDIX"/>
    <property type="match status" value="1"/>
</dbReference>
<dbReference type="Gene3D" id="3.90.79.10">
    <property type="entry name" value="Nucleoside Triphosphate Pyrophosphohydrolase"/>
    <property type="match status" value="1"/>
</dbReference>
<comment type="caution">
    <text evidence="5">The sequence shown here is derived from an EMBL/GenBank/DDBJ whole genome shotgun (WGS) entry which is preliminary data.</text>
</comment>
<dbReference type="CDD" id="cd24161">
    <property type="entry name" value="NUDIX_ADPRase_Ndx2"/>
    <property type="match status" value="1"/>
</dbReference>
<accession>A0ABV8I5H2</accession>
<evidence type="ECO:0000256" key="2">
    <source>
        <dbReference type="ARBA" id="ARBA00022801"/>
    </source>
</evidence>
<evidence type="ECO:0000313" key="5">
    <source>
        <dbReference type="EMBL" id="MFC4057195.1"/>
    </source>
</evidence>
<dbReference type="PROSITE" id="PS51462">
    <property type="entry name" value="NUDIX"/>
    <property type="match status" value="1"/>
</dbReference>
<dbReference type="PANTHER" id="PTHR11839">
    <property type="entry name" value="UDP/ADP-SUGAR PYROPHOSPHATASE"/>
    <property type="match status" value="1"/>
</dbReference>
<gene>
    <name evidence="5" type="ORF">ACFOWE_02750</name>
</gene>
<dbReference type="InterPro" id="IPR015797">
    <property type="entry name" value="NUDIX_hydrolase-like_dom_sf"/>
</dbReference>
<protein>
    <submittedName>
        <fullName evidence="5">NUDIX domain-containing protein</fullName>
    </submittedName>
</protein>
<dbReference type="InterPro" id="IPR000086">
    <property type="entry name" value="NUDIX_hydrolase_dom"/>
</dbReference>